<sequence>MIPALAPDGQYGYLTQQHSYGLLDGWAIKSHTLVGLLAVTAGLVLRSPLALLMLPTLVWRLTSPNPAYWDTGLHYSAVLMPLAFAALIDALRKDIRLPVVIPLAVMVLMLPAKPLGDLATPEFWRVGPREAAARAALERVPDGVGVAASNSLAPHLTDRTRTHLAVRRTFQEHPDIDWVAVDTRDPFPAGEAAAVVRWAEASGWSRVHAEGGVVVLRRQTDRP</sequence>
<dbReference type="STRING" id="285473.A4G23_02541"/>
<dbReference type="Proteomes" id="UP000095349">
    <property type="component" value="Chromosome"/>
</dbReference>
<dbReference type="EMBL" id="CP017316">
    <property type="protein sequence ID" value="AOT59698.1"/>
    <property type="molecule type" value="Genomic_DNA"/>
</dbReference>
<evidence type="ECO:0000313" key="2">
    <source>
        <dbReference type="Proteomes" id="UP000095349"/>
    </source>
</evidence>
<protein>
    <recommendedName>
        <fullName evidence="3">DUF2079 domain-containing protein</fullName>
    </recommendedName>
</protein>
<proteinExistence type="predicted"/>
<keyword evidence="2" id="KW-1185">Reference proteome</keyword>
<evidence type="ECO:0008006" key="3">
    <source>
        <dbReference type="Google" id="ProtNLM"/>
    </source>
</evidence>
<gene>
    <name evidence="1" type="ORF">A4G23_02541</name>
</gene>
<organism evidence="1 2">
    <name type="scientific">Streptomyces rubrolavendulae</name>
    <dbReference type="NCBI Taxonomy" id="285473"/>
    <lineage>
        <taxon>Bacteria</taxon>
        <taxon>Bacillati</taxon>
        <taxon>Actinomycetota</taxon>
        <taxon>Actinomycetes</taxon>
        <taxon>Kitasatosporales</taxon>
        <taxon>Streptomycetaceae</taxon>
        <taxon>Streptomyces</taxon>
    </lineage>
</organism>
<accession>A0A1D8G2N1</accession>
<evidence type="ECO:0000313" key="1">
    <source>
        <dbReference type="EMBL" id="AOT59698.1"/>
    </source>
</evidence>
<dbReference type="KEGG" id="srn:A4G23_02541"/>
<dbReference type="Pfam" id="PF09852">
    <property type="entry name" value="DUF2079"/>
    <property type="match status" value="1"/>
</dbReference>
<dbReference type="PATRIC" id="fig|285473.5.peg.2662"/>
<dbReference type="InterPro" id="IPR018650">
    <property type="entry name" value="STSV1_Orf64"/>
</dbReference>
<reference evidence="1 2" key="1">
    <citation type="submission" date="2016-09" db="EMBL/GenBank/DDBJ databases">
        <title>Streptomyces rubrolavendulae MJM4426 Genome sequencing and assembly.</title>
        <authorList>
            <person name="Kim J.-G."/>
        </authorList>
    </citation>
    <scope>NUCLEOTIDE SEQUENCE [LARGE SCALE GENOMIC DNA]</scope>
    <source>
        <strain evidence="1 2">MJM4426</strain>
    </source>
</reference>
<name>A0A1D8G2N1_9ACTN</name>
<dbReference type="AlphaFoldDB" id="A0A1D8G2N1"/>